<evidence type="ECO:0000256" key="8">
    <source>
        <dbReference type="SAM" id="MobiDB-lite"/>
    </source>
</evidence>
<dbReference type="InterPro" id="IPR007624">
    <property type="entry name" value="RNA_pol_sigma70_r3"/>
</dbReference>
<feature type="domain" description="RNA polymerase sigma-70" evidence="9">
    <location>
        <begin position="655"/>
        <end position="668"/>
    </location>
</feature>
<dbReference type="GO" id="GO:0006352">
    <property type="term" value="P:DNA-templated transcription initiation"/>
    <property type="evidence" value="ECO:0007669"/>
    <property type="project" value="UniProtKB-UniRule"/>
</dbReference>
<dbReference type="GO" id="GO:0016987">
    <property type="term" value="F:sigma factor activity"/>
    <property type="evidence" value="ECO:0007669"/>
    <property type="project" value="UniProtKB-UniRule"/>
</dbReference>
<dbReference type="HAMAP" id="MF_00963">
    <property type="entry name" value="Sigma70_RpoD_SigA"/>
    <property type="match status" value="1"/>
</dbReference>
<organism evidence="11 12">
    <name type="scientific">Noviherbaspirillum saxi</name>
    <dbReference type="NCBI Taxonomy" id="2320863"/>
    <lineage>
        <taxon>Bacteria</taxon>
        <taxon>Pseudomonadati</taxon>
        <taxon>Pseudomonadota</taxon>
        <taxon>Betaproteobacteria</taxon>
        <taxon>Burkholderiales</taxon>
        <taxon>Oxalobacteraceae</taxon>
        <taxon>Noviherbaspirillum</taxon>
    </lineage>
</organism>
<feature type="domain" description="RNA polymerase sigma-70" evidence="10">
    <location>
        <begin position="824"/>
        <end position="850"/>
    </location>
</feature>
<dbReference type="InterPro" id="IPR007127">
    <property type="entry name" value="RNA_pol_sigma_70_r1_1"/>
</dbReference>
<dbReference type="PANTHER" id="PTHR30603:SF60">
    <property type="entry name" value="RNA POLYMERASE SIGMA FACTOR RPOD"/>
    <property type="match status" value="1"/>
</dbReference>
<comment type="subcellular location">
    <subcellularLocation>
        <location evidence="6">Cytoplasm</location>
    </subcellularLocation>
</comment>
<sequence>MTKPAKTLTLTAKPRKDTASAPTLVRTVTHALDPEQTPTTVKVVTKRSRLLPGVAQSEPDPTSHGSADAAAPNVETAEMPAAPAPKVTVVVRKAIPKPVTAPAQEIAAAGADEISASAATPVLASESAPVPETAAPAAPKAKVVRRKPVAESGTAAVSKPAAPVSAPSPAEPVDINTIDTSGYSLPAVKVPARRGRRPSEYRPEQDEVAALNAVERAEINAARKARDRRTGKDAVESGMSEAELAVRRQQVAALVRFGKERGYLTHAEIYDHLPEESTRQEVIEGLISTLGDMGITVYEQAPDAETLLLSDNVATAASDDDAEAAVATALSTVDADFGRTTDPVRMYMREMASVPLLTRQGEIDIARRIEAGFKDMMQAVSACPTTIAEILAHADKIRNEEAPIDELVDNLIDPNTSDDLPVVAAAAEETDEDELDDDLDDEDEEESSTSTGGAASMSEDQLGDMRRKALEKFAIVATEFQNMQAARESEGYNSPAYLKAQQTVAQELLGMRFSAKLVEKLCDMLRARVDEVRQIEKRILDVVVNKCGMPRGHFISVFPGKETDLEWIDREADREQAYAPVLRRNSPAVKEYQKKLIDLQAAAGVPLAELRKINKQMTTAEMRARQAKREMTEANLRLVISIAKKYVNRGLQFLDLIQEGNIGLLKAVDKFEYRRGYKFSTYATWWIRQAITRAIADQARTIRVPVHMIETINKMNRISRQILMETGSEPDLPTLAAKMDLPEKKLREIMKIAKEPVSMDMPMGDDGDSQLGDFIEDSTTLAPADAAMHASMRNVIRDVLDSLPAREAKVLRMRYGIDMTSDATLEEVGKQFDVTRERIRQIENKAMNKLRHASRADRLKTFLESD</sequence>
<dbReference type="InterPro" id="IPR014284">
    <property type="entry name" value="RNA_pol_sigma-70_dom"/>
</dbReference>
<feature type="short sequence motif" description="Interaction with polymerase core subunit RpoC" evidence="6">
    <location>
        <begin position="655"/>
        <end position="658"/>
    </location>
</feature>
<dbReference type="PRINTS" id="PR00046">
    <property type="entry name" value="SIGMA70FCT"/>
</dbReference>
<dbReference type="Pfam" id="PF04545">
    <property type="entry name" value="Sigma70_r4"/>
    <property type="match status" value="1"/>
</dbReference>
<dbReference type="GO" id="GO:0005737">
    <property type="term" value="C:cytoplasm"/>
    <property type="evidence" value="ECO:0007669"/>
    <property type="project" value="UniProtKB-SubCell"/>
</dbReference>
<keyword evidence="3 6" id="KW-0731">Sigma factor</keyword>
<evidence type="ECO:0000256" key="6">
    <source>
        <dbReference type="HAMAP-Rule" id="MF_00963"/>
    </source>
</evidence>
<dbReference type="SUPFAM" id="SSF88659">
    <property type="entry name" value="Sigma3 and sigma4 domains of RNA polymerase sigma factors"/>
    <property type="match status" value="2"/>
</dbReference>
<dbReference type="AlphaFoldDB" id="A0A3A3FM27"/>
<feature type="compositionally biased region" description="Low complexity" evidence="8">
    <location>
        <begin position="1"/>
        <end position="12"/>
    </location>
</feature>
<dbReference type="Proteomes" id="UP000265955">
    <property type="component" value="Unassembled WGS sequence"/>
</dbReference>
<feature type="DNA-binding region" description="H-T-H motif" evidence="6">
    <location>
        <begin position="825"/>
        <end position="844"/>
    </location>
</feature>
<dbReference type="InterPro" id="IPR000943">
    <property type="entry name" value="RNA_pol_sigma70"/>
</dbReference>
<evidence type="ECO:0000313" key="11">
    <source>
        <dbReference type="EMBL" id="RJF96244.1"/>
    </source>
</evidence>
<protein>
    <recommendedName>
        <fullName evidence="6">RNA polymerase sigma factor RpoD</fullName>
    </recommendedName>
    <alternativeName>
        <fullName evidence="6">Sigma-70</fullName>
    </alternativeName>
</protein>
<dbReference type="Pfam" id="PF04539">
    <property type="entry name" value="Sigma70_r3"/>
    <property type="match status" value="1"/>
</dbReference>
<keyword evidence="5 6" id="KW-0804">Transcription</keyword>
<dbReference type="NCBIfam" id="TIGR02393">
    <property type="entry name" value="RpoD_Cterm"/>
    <property type="match status" value="1"/>
</dbReference>
<dbReference type="PANTHER" id="PTHR30603">
    <property type="entry name" value="RNA POLYMERASE SIGMA FACTOR RPO"/>
    <property type="match status" value="1"/>
</dbReference>
<dbReference type="NCBIfam" id="TIGR02937">
    <property type="entry name" value="sigma70-ECF"/>
    <property type="match status" value="1"/>
</dbReference>
<keyword evidence="12" id="KW-1185">Reference proteome</keyword>
<dbReference type="NCBIfam" id="NF004208">
    <property type="entry name" value="PRK05658.1"/>
    <property type="match status" value="1"/>
</dbReference>
<feature type="region of interest" description="Sigma-70 factor domain-4" evidence="6">
    <location>
        <begin position="799"/>
        <end position="852"/>
    </location>
</feature>
<dbReference type="GO" id="GO:0003677">
    <property type="term" value="F:DNA binding"/>
    <property type="evidence" value="ECO:0007669"/>
    <property type="project" value="UniProtKB-UniRule"/>
</dbReference>
<dbReference type="EMBL" id="QYUO01000002">
    <property type="protein sequence ID" value="RJF96244.1"/>
    <property type="molecule type" value="Genomic_DNA"/>
</dbReference>
<evidence type="ECO:0000256" key="4">
    <source>
        <dbReference type="ARBA" id="ARBA00023125"/>
    </source>
</evidence>
<dbReference type="FunFam" id="1.10.601.10:FF:000002">
    <property type="entry name" value="RNA polymerase sigma factor RpoD"/>
    <property type="match status" value="1"/>
</dbReference>
<dbReference type="InterPro" id="IPR028630">
    <property type="entry name" value="Sigma70_RpoD"/>
</dbReference>
<proteinExistence type="inferred from homology"/>
<evidence type="ECO:0000256" key="5">
    <source>
        <dbReference type="ARBA" id="ARBA00023163"/>
    </source>
</evidence>
<comment type="caution">
    <text evidence="11">The sequence shown here is derived from an EMBL/GenBank/DDBJ whole genome shotgun (WGS) entry which is preliminary data.</text>
</comment>
<dbReference type="CDD" id="cd06171">
    <property type="entry name" value="Sigma70_r4"/>
    <property type="match status" value="1"/>
</dbReference>
<dbReference type="PROSITE" id="PS00716">
    <property type="entry name" value="SIGMA70_2"/>
    <property type="match status" value="1"/>
</dbReference>
<dbReference type="InterPro" id="IPR007631">
    <property type="entry name" value="RNA_pol_sigma_70_non-ess"/>
</dbReference>
<feature type="region of interest" description="Sigma-70 factor domain-3" evidence="6">
    <location>
        <begin position="710"/>
        <end position="786"/>
    </location>
</feature>
<dbReference type="InterPro" id="IPR042189">
    <property type="entry name" value="RNA_pol_sigma_70_r1_1_sf"/>
</dbReference>
<keyword evidence="4 6" id="KW-0238">DNA-binding</keyword>
<evidence type="ECO:0000256" key="3">
    <source>
        <dbReference type="ARBA" id="ARBA00023082"/>
    </source>
</evidence>
<keyword evidence="7" id="KW-0175">Coiled coil</keyword>
<evidence type="ECO:0000259" key="10">
    <source>
        <dbReference type="PROSITE" id="PS00716"/>
    </source>
</evidence>
<dbReference type="SUPFAM" id="SSF88946">
    <property type="entry name" value="Sigma2 domain of RNA polymerase sigma factors"/>
    <property type="match status" value="1"/>
</dbReference>
<comment type="function">
    <text evidence="6">Sigma factors are initiation factors that promote the attachment of RNA polymerase to specific initiation sites and are then released. This sigma factor is the primary sigma factor during exponential growth.</text>
</comment>
<dbReference type="Gene3D" id="1.10.220.120">
    <property type="entry name" value="Sigma-70 factor, region 1.1"/>
    <property type="match status" value="1"/>
</dbReference>
<dbReference type="PROSITE" id="PS00715">
    <property type="entry name" value="SIGMA70_1"/>
    <property type="match status" value="1"/>
</dbReference>
<keyword evidence="2 6" id="KW-0805">Transcription regulation</keyword>
<keyword evidence="1 6" id="KW-0963">Cytoplasm</keyword>
<evidence type="ECO:0000256" key="2">
    <source>
        <dbReference type="ARBA" id="ARBA00023015"/>
    </source>
</evidence>
<dbReference type="InterPro" id="IPR012760">
    <property type="entry name" value="RNA_pol_sigma_RpoD_C"/>
</dbReference>
<dbReference type="Pfam" id="PF00140">
    <property type="entry name" value="Sigma70_r1_2"/>
    <property type="match status" value="1"/>
</dbReference>
<comment type="subunit">
    <text evidence="6">Interacts transiently with the RNA polymerase catalytic core.</text>
</comment>
<name>A0A3A3FM27_9BURK</name>
<dbReference type="InterPro" id="IPR007630">
    <property type="entry name" value="RNA_pol_sigma70_r4"/>
</dbReference>
<accession>A0A3A3FM27</accession>
<feature type="region of interest" description="Sigma-70 factor domain-2" evidence="6">
    <location>
        <begin position="631"/>
        <end position="701"/>
    </location>
</feature>
<feature type="compositionally biased region" description="Low complexity" evidence="8">
    <location>
        <begin position="155"/>
        <end position="173"/>
    </location>
</feature>
<feature type="region of interest" description="Disordered" evidence="8">
    <location>
        <begin position="45"/>
        <end position="86"/>
    </location>
</feature>
<evidence type="ECO:0000313" key="12">
    <source>
        <dbReference type="Proteomes" id="UP000265955"/>
    </source>
</evidence>
<comment type="similarity">
    <text evidence="6">Belongs to the sigma-70 factor family. RpoD/SigA subfamily.</text>
</comment>
<dbReference type="OrthoDB" id="9809557at2"/>
<dbReference type="Pfam" id="PF03979">
    <property type="entry name" value="Sigma70_r1_1"/>
    <property type="match status" value="1"/>
</dbReference>
<dbReference type="InterPro" id="IPR036388">
    <property type="entry name" value="WH-like_DNA-bd_sf"/>
</dbReference>
<dbReference type="InterPro" id="IPR013324">
    <property type="entry name" value="RNA_pol_sigma_r3/r4-like"/>
</dbReference>
<dbReference type="Gene3D" id="1.10.10.10">
    <property type="entry name" value="Winged helix-like DNA-binding domain superfamily/Winged helix DNA-binding domain"/>
    <property type="match status" value="2"/>
</dbReference>
<evidence type="ECO:0000259" key="9">
    <source>
        <dbReference type="PROSITE" id="PS00715"/>
    </source>
</evidence>
<dbReference type="InterPro" id="IPR050239">
    <property type="entry name" value="Sigma-70_RNA_pol_init_factors"/>
</dbReference>
<feature type="region of interest" description="Disordered" evidence="8">
    <location>
        <begin position="427"/>
        <end position="461"/>
    </location>
</feature>
<reference evidence="12" key="1">
    <citation type="submission" date="2018-09" db="EMBL/GenBank/DDBJ databases">
        <authorList>
            <person name="Zhu H."/>
        </authorList>
    </citation>
    <scope>NUCLEOTIDE SEQUENCE [LARGE SCALE GENOMIC DNA]</scope>
    <source>
        <strain evidence="12">K1R23-30</strain>
    </source>
</reference>
<dbReference type="Pfam" id="PF04546">
    <property type="entry name" value="Sigma70_ner"/>
    <property type="match status" value="1"/>
</dbReference>
<dbReference type="InterPro" id="IPR009042">
    <property type="entry name" value="RNA_pol_sigma70_r1_2"/>
</dbReference>
<feature type="region of interest" description="Disordered" evidence="8">
    <location>
        <begin position="1"/>
        <end position="20"/>
    </location>
</feature>
<feature type="region of interest" description="Disordered" evidence="8">
    <location>
        <begin position="151"/>
        <end position="178"/>
    </location>
</feature>
<dbReference type="Gene3D" id="1.10.601.10">
    <property type="entry name" value="RNA Polymerase Primary Sigma Factor"/>
    <property type="match status" value="1"/>
</dbReference>
<evidence type="ECO:0000256" key="7">
    <source>
        <dbReference type="SAM" id="Coils"/>
    </source>
</evidence>
<dbReference type="RefSeq" id="WP_119771391.1">
    <property type="nucleotide sequence ID" value="NZ_QYUO01000002.1"/>
</dbReference>
<dbReference type="InterPro" id="IPR013325">
    <property type="entry name" value="RNA_pol_sigma_r2"/>
</dbReference>
<dbReference type="InterPro" id="IPR007627">
    <property type="entry name" value="RNA_pol_sigma70_r2"/>
</dbReference>
<gene>
    <name evidence="6 11" type="primary">rpoD</name>
    <name evidence="11" type="ORF">D3871_16295</name>
</gene>
<feature type="coiled-coil region" evidence="7">
    <location>
        <begin position="610"/>
        <end position="637"/>
    </location>
</feature>
<evidence type="ECO:0000256" key="1">
    <source>
        <dbReference type="ARBA" id="ARBA00022490"/>
    </source>
</evidence>
<feature type="compositionally biased region" description="Acidic residues" evidence="8">
    <location>
        <begin position="428"/>
        <end position="447"/>
    </location>
</feature>
<dbReference type="Pfam" id="PF04542">
    <property type="entry name" value="Sigma70_r2"/>
    <property type="match status" value="1"/>
</dbReference>